<proteinExistence type="predicted"/>
<comment type="caution">
    <text evidence="2">The sequence shown here is derived from an EMBL/GenBank/DDBJ whole genome shotgun (WGS) entry which is preliminary data.</text>
</comment>
<accession>A0A218VSE3</accession>
<dbReference type="AlphaFoldDB" id="A0A218VSE3"/>
<protein>
    <submittedName>
        <fullName evidence="2">Uncharacterized protein</fullName>
    </submittedName>
</protein>
<evidence type="ECO:0000313" key="3">
    <source>
        <dbReference type="Proteomes" id="UP000197138"/>
    </source>
</evidence>
<reference evidence="3" key="1">
    <citation type="journal article" date="2017" name="Plant J.">
        <title>The pomegranate (Punica granatum L.) genome and the genomics of punicalagin biosynthesis.</title>
        <authorList>
            <person name="Qin G."/>
            <person name="Xu C."/>
            <person name="Ming R."/>
            <person name="Tang H."/>
            <person name="Guyot R."/>
            <person name="Kramer E.M."/>
            <person name="Hu Y."/>
            <person name="Yi X."/>
            <person name="Qi Y."/>
            <person name="Xu X."/>
            <person name="Gao Z."/>
            <person name="Pan H."/>
            <person name="Jian J."/>
            <person name="Tian Y."/>
            <person name="Yue Z."/>
            <person name="Xu Y."/>
        </authorList>
    </citation>
    <scope>NUCLEOTIDE SEQUENCE [LARGE SCALE GENOMIC DNA]</scope>
    <source>
        <strain evidence="3">cv. Dabenzi</strain>
    </source>
</reference>
<dbReference type="EMBL" id="MTKT01006046">
    <property type="protein sequence ID" value="OWM63464.1"/>
    <property type="molecule type" value="Genomic_DNA"/>
</dbReference>
<sequence length="88" mass="9703">MARFRFGGRAIDSQMTQPATPAWPQSHRLSAASISSHGTRLQTTIRSGLGRVTGRTHALYRFQDWCDPLAVTFGRPKADRGHLSPLNA</sequence>
<evidence type="ECO:0000313" key="2">
    <source>
        <dbReference type="EMBL" id="OWM63464.1"/>
    </source>
</evidence>
<evidence type="ECO:0000256" key="1">
    <source>
        <dbReference type="SAM" id="MobiDB-lite"/>
    </source>
</evidence>
<name>A0A218VSE3_PUNGR</name>
<gene>
    <name evidence="2" type="ORF">CDL15_Pgr001013</name>
</gene>
<feature type="region of interest" description="Disordered" evidence="1">
    <location>
        <begin position="1"/>
        <end position="26"/>
    </location>
</feature>
<dbReference type="Proteomes" id="UP000197138">
    <property type="component" value="Unassembled WGS sequence"/>
</dbReference>
<organism evidence="2 3">
    <name type="scientific">Punica granatum</name>
    <name type="common">Pomegranate</name>
    <dbReference type="NCBI Taxonomy" id="22663"/>
    <lineage>
        <taxon>Eukaryota</taxon>
        <taxon>Viridiplantae</taxon>
        <taxon>Streptophyta</taxon>
        <taxon>Embryophyta</taxon>
        <taxon>Tracheophyta</taxon>
        <taxon>Spermatophyta</taxon>
        <taxon>Magnoliopsida</taxon>
        <taxon>eudicotyledons</taxon>
        <taxon>Gunneridae</taxon>
        <taxon>Pentapetalae</taxon>
        <taxon>rosids</taxon>
        <taxon>malvids</taxon>
        <taxon>Myrtales</taxon>
        <taxon>Lythraceae</taxon>
        <taxon>Punica</taxon>
    </lineage>
</organism>